<keyword evidence="3" id="KW-1185">Reference proteome</keyword>
<dbReference type="GO" id="GO:0000175">
    <property type="term" value="F:3'-5'-RNA exonuclease activity"/>
    <property type="evidence" value="ECO:0007669"/>
    <property type="project" value="TreeGrafter"/>
</dbReference>
<dbReference type="Proteomes" id="UP001295684">
    <property type="component" value="Unassembled WGS sequence"/>
</dbReference>
<dbReference type="InterPro" id="IPR036691">
    <property type="entry name" value="Endo/exonu/phosph_ase_sf"/>
</dbReference>
<accession>A0AAD1U035</accession>
<dbReference type="InterPro" id="IPR050410">
    <property type="entry name" value="CCR4/nocturin_mRNA_transcr"/>
</dbReference>
<evidence type="ECO:0000313" key="2">
    <source>
        <dbReference type="EMBL" id="CAI2359500.1"/>
    </source>
</evidence>
<protein>
    <recommendedName>
        <fullName evidence="1">Endonuclease/exonuclease/phosphatase domain-containing protein</fullName>
    </recommendedName>
</protein>
<dbReference type="InterPro" id="IPR005135">
    <property type="entry name" value="Endo/exonuclease/phosphatase"/>
</dbReference>
<reference evidence="2" key="1">
    <citation type="submission" date="2023-07" db="EMBL/GenBank/DDBJ databases">
        <authorList>
            <consortium name="AG Swart"/>
            <person name="Singh M."/>
            <person name="Singh A."/>
            <person name="Seah K."/>
            <person name="Emmerich C."/>
        </authorList>
    </citation>
    <scope>NUCLEOTIDE SEQUENCE</scope>
    <source>
        <strain evidence="2">DP1</strain>
    </source>
</reference>
<name>A0AAD1U035_EUPCR</name>
<dbReference type="AlphaFoldDB" id="A0AAD1U035"/>
<comment type="caution">
    <text evidence="2">The sequence shown here is derived from an EMBL/GenBank/DDBJ whole genome shotgun (WGS) entry which is preliminary data.</text>
</comment>
<dbReference type="EMBL" id="CAMPGE010000744">
    <property type="protein sequence ID" value="CAI2359500.1"/>
    <property type="molecule type" value="Genomic_DNA"/>
</dbReference>
<dbReference type="PANTHER" id="PTHR12121">
    <property type="entry name" value="CARBON CATABOLITE REPRESSOR PROTEIN 4"/>
    <property type="match status" value="1"/>
</dbReference>
<evidence type="ECO:0000259" key="1">
    <source>
        <dbReference type="Pfam" id="PF03372"/>
    </source>
</evidence>
<evidence type="ECO:0000313" key="3">
    <source>
        <dbReference type="Proteomes" id="UP001295684"/>
    </source>
</evidence>
<dbReference type="PANTHER" id="PTHR12121:SF34">
    <property type="entry name" value="PROTEIN ANGEL"/>
    <property type="match status" value="1"/>
</dbReference>
<dbReference type="SUPFAM" id="SSF56219">
    <property type="entry name" value="DNase I-like"/>
    <property type="match status" value="1"/>
</dbReference>
<proteinExistence type="predicted"/>
<dbReference type="Pfam" id="PF03372">
    <property type="entry name" value="Exo_endo_phos"/>
    <property type="match status" value="1"/>
</dbReference>
<feature type="domain" description="Endonuclease/exonuclease/phosphatase" evidence="1">
    <location>
        <begin position="41"/>
        <end position="518"/>
    </location>
</feature>
<dbReference type="Gene3D" id="3.60.10.10">
    <property type="entry name" value="Endonuclease/exonuclease/phosphatase"/>
    <property type="match status" value="2"/>
</dbReference>
<organism evidence="2 3">
    <name type="scientific">Euplotes crassus</name>
    <dbReference type="NCBI Taxonomy" id="5936"/>
    <lineage>
        <taxon>Eukaryota</taxon>
        <taxon>Sar</taxon>
        <taxon>Alveolata</taxon>
        <taxon>Ciliophora</taxon>
        <taxon>Intramacronucleata</taxon>
        <taxon>Spirotrichea</taxon>
        <taxon>Hypotrichia</taxon>
        <taxon>Euplotida</taxon>
        <taxon>Euplotidae</taxon>
        <taxon>Moneuplotes</taxon>
    </lineage>
</organism>
<sequence length="528" mass="61086">MESTSEHIEYFTSSRKWVPNFTPESTKESFSGVHNSRISLMSYNVLADSYLGHVDYGDVDPCVLDWSYRYKLIQAEIEHLDPDIICMQELEDEVLTEALSNKLVDGKIIPNYASTFIYKIDKNDCVCIFWKTSKFESLGSWCIEFNNPRARSHLYCKQHVASFAALKLKNHPKKRIILVATTHILYNTGRGDIKLAQLDLATKSLAMIKNHLTKKYKNYDISTILCGDFNSVSRSGLYQYLSEGEYDCSSQNRDEISGQRHEFTHDEDGYKSCIQKLQPNPEAEPLKLPYWFLEINNTSVFVRNPYDDNVFIEFGIQCDFLLMLETCKSIENDLELLYTQSHKRAILDQADDSDDEIDWAAESKEDEATPIDPKDIPQHEFILRNLAGKFKSVYPRAMDILEAVLFEESQTTSSKEDLSRLEKLGANSQEIREKYNEGDTIFGAFKPNFHDKEEFEQYFSGTTKELAFTSYFEEKLLLDYIWYQGAHIDVIRVLDMPCFYTDLARFEGAPNELIPSDHLPIMAEFYID</sequence>
<gene>
    <name evidence="2" type="ORF">ECRASSUSDP1_LOCUS791</name>
</gene>